<dbReference type="Proteomes" id="UP001054889">
    <property type="component" value="Unassembled WGS sequence"/>
</dbReference>
<accession>A0AAV5EU98</accession>
<organism evidence="3 4">
    <name type="scientific">Eleusine coracana subsp. coracana</name>
    <dbReference type="NCBI Taxonomy" id="191504"/>
    <lineage>
        <taxon>Eukaryota</taxon>
        <taxon>Viridiplantae</taxon>
        <taxon>Streptophyta</taxon>
        <taxon>Embryophyta</taxon>
        <taxon>Tracheophyta</taxon>
        <taxon>Spermatophyta</taxon>
        <taxon>Magnoliopsida</taxon>
        <taxon>Liliopsida</taxon>
        <taxon>Poales</taxon>
        <taxon>Poaceae</taxon>
        <taxon>PACMAD clade</taxon>
        <taxon>Chloridoideae</taxon>
        <taxon>Cynodonteae</taxon>
        <taxon>Eleusininae</taxon>
        <taxon>Eleusine</taxon>
    </lineage>
</organism>
<comment type="caution">
    <text evidence="3">The sequence shown here is derived from an EMBL/GenBank/DDBJ whole genome shotgun (WGS) entry which is preliminary data.</text>
</comment>
<name>A0AAV5EU98_ELECO</name>
<proteinExistence type="predicted"/>
<feature type="domain" description="No apical meristem-associated C-terminal" evidence="2">
    <location>
        <begin position="1"/>
        <end position="74"/>
    </location>
</feature>
<feature type="region of interest" description="Disordered" evidence="1">
    <location>
        <begin position="1"/>
        <end position="80"/>
    </location>
</feature>
<evidence type="ECO:0000256" key="1">
    <source>
        <dbReference type="SAM" id="MobiDB-lite"/>
    </source>
</evidence>
<feature type="compositionally biased region" description="Basic and acidic residues" evidence="1">
    <location>
        <begin position="1"/>
        <end position="15"/>
    </location>
</feature>
<reference evidence="3" key="1">
    <citation type="journal article" date="2018" name="DNA Res.">
        <title>Multiple hybrid de novo genome assembly of finger millet, an orphan allotetraploid crop.</title>
        <authorList>
            <person name="Hatakeyama M."/>
            <person name="Aluri S."/>
            <person name="Balachadran M.T."/>
            <person name="Sivarajan S.R."/>
            <person name="Patrignani A."/>
            <person name="Gruter S."/>
            <person name="Poveda L."/>
            <person name="Shimizu-Inatsugi R."/>
            <person name="Baeten J."/>
            <person name="Francoijs K.J."/>
            <person name="Nataraja K.N."/>
            <person name="Reddy Y.A.N."/>
            <person name="Phadnis S."/>
            <person name="Ravikumar R.L."/>
            <person name="Schlapbach R."/>
            <person name="Sreeman S.M."/>
            <person name="Shimizu K.K."/>
        </authorList>
    </citation>
    <scope>NUCLEOTIDE SEQUENCE</scope>
</reference>
<feature type="compositionally biased region" description="Basic and acidic residues" evidence="1">
    <location>
        <begin position="48"/>
        <end position="59"/>
    </location>
</feature>
<evidence type="ECO:0000259" key="2">
    <source>
        <dbReference type="Pfam" id="PF14303"/>
    </source>
</evidence>
<gene>
    <name evidence="3" type="primary">gb14140</name>
    <name evidence="3" type="ORF">PR202_gb14140</name>
</gene>
<dbReference type="Pfam" id="PF14303">
    <property type="entry name" value="NAM-associated"/>
    <property type="match status" value="1"/>
</dbReference>
<dbReference type="InterPro" id="IPR029466">
    <property type="entry name" value="NAM-associated_C"/>
</dbReference>
<feature type="compositionally biased region" description="Polar residues" evidence="1">
    <location>
        <begin position="66"/>
        <end position="78"/>
    </location>
</feature>
<reference evidence="3" key="2">
    <citation type="submission" date="2021-12" db="EMBL/GenBank/DDBJ databases">
        <title>Resequencing data analysis of finger millet.</title>
        <authorList>
            <person name="Hatakeyama M."/>
            <person name="Aluri S."/>
            <person name="Balachadran M.T."/>
            <person name="Sivarajan S.R."/>
            <person name="Poveda L."/>
            <person name="Shimizu-Inatsugi R."/>
            <person name="Schlapbach R."/>
            <person name="Sreeman S.M."/>
            <person name="Shimizu K.K."/>
        </authorList>
    </citation>
    <scope>NUCLEOTIDE SEQUENCE</scope>
</reference>
<dbReference type="EMBL" id="BQKI01000079">
    <property type="protein sequence ID" value="GJN26225.1"/>
    <property type="molecule type" value="Genomic_DNA"/>
</dbReference>
<dbReference type="AlphaFoldDB" id="A0AAV5EU98"/>
<protein>
    <recommendedName>
        <fullName evidence="2">No apical meristem-associated C-terminal domain-containing protein</fullName>
    </recommendedName>
</protein>
<evidence type="ECO:0000313" key="3">
    <source>
        <dbReference type="EMBL" id="GJN26225.1"/>
    </source>
</evidence>
<sequence>MHCWEIMKDEPKWQDPKTGASAKQATGEGFGDDPINLGDDNCSPTTATEKRPIGRDSAKAAKKKANSTPGSSSSSEYASTMKELSLQKISIFQEKVV</sequence>
<keyword evidence="4" id="KW-1185">Reference proteome</keyword>
<evidence type="ECO:0000313" key="4">
    <source>
        <dbReference type="Proteomes" id="UP001054889"/>
    </source>
</evidence>